<keyword evidence="2" id="KW-1185">Reference proteome</keyword>
<proteinExistence type="predicted"/>
<dbReference type="Gene3D" id="1.25.40.10">
    <property type="entry name" value="Tetratricopeptide repeat domain"/>
    <property type="match status" value="1"/>
</dbReference>
<protein>
    <recommendedName>
        <fullName evidence="3">Kinesin light chain</fullName>
    </recommendedName>
</protein>
<dbReference type="EMBL" id="BRXW01000784">
    <property type="protein sequence ID" value="GMH76932.1"/>
    <property type="molecule type" value="Genomic_DNA"/>
</dbReference>
<name>A0A9W7ARD1_9STRA</name>
<sequence length="72" mass="8144">MMNIAIVYQIMKDFGEAEELYERALEGKEGQLGKDHESTIRCARNIKLCLEASGNDERLAQLLAAYPKLKTN</sequence>
<evidence type="ECO:0000313" key="2">
    <source>
        <dbReference type="Proteomes" id="UP001165122"/>
    </source>
</evidence>
<dbReference type="Pfam" id="PF13424">
    <property type="entry name" value="TPR_12"/>
    <property type="match status" value="1"/>
</dbReference>
<organism evidence="1 2">
    <name type="scientific">Triparma laevis f. longispina</name>
    <dbReference type="NCBI Taxonomy" id="1714387"/>
    <lineage>
        <taxon>Eukaryota</taxon>
        <taxon>Sar</taxon>
        <taxon>Stramenopiles</taxon>
        <taxon>Ochrophyta</taxon>
        <taxon>Bolidophyceae</taxon>
        <taxon>Parmales</taxon>
        <taxon>Triparmaceae</taxon>
        <taxon>Triparma</taxon>
    </lineage>
</organism>
<dbReference type="SUPFAM" id="SSF48452">
    <property type="entry name" value="TPR-like"/>
    <property type="match status" value="1"/>
</dbReference>
<comment type="caution">
    <text evidence="1">The sequence shown here is derived from an EMBL/GenBank/DDBJ whole genome shotgun (WGS) entry which is preliminary data.</text>
</comment>
<dbReference type="OrthoDB" id="1658288at2759"/>
<evidence type="ECO:0008006" key="3">
    <source>
        <dbReference type="Google" id="ProtNLM"/>
    </source>
</evidence>
<dbReference type="Proteomes" id="UP001165122">
    <property type="component" value="Unassembled WGS sequence"/>
</dbReference>
<dbReference type="AlphaFoldDB" id="A0A9W7ARD1"/>
<dbReference type="InterPro" id="IPR011990">
    <property type="entry name" value="TPR-like_helical_dom_sf"/>
</dbReference>
<accession>A0A9W7ARD1</accession>
<reference evidence="2" key="1">
    <citation type="journal article" date="2023" name="Commun. Biol.">
        <title>Genome analysis of Parmales, the sister group of diatoms, reveals the evolutionary specialization of diatoms from phago-mixotrophs to photoautotrophs.</title>
        <authorList>
            <person name="Ban H."/>
            <person name="Sato S."/>
            <person name="Yoshikawa S."/>
            <person name="Yamada K."/>
            <person name="Nakamura Y."/>
            <person name="Ichinomiya M."/>
            <person name="Sato N."/>
            <person name="Blanc-Mathieu R."/>
            <person name="Endo H."/>
            <person name="Kuwata A."/>
            <person name="Ogata H."/>
        </authorList>
    </citation>
    <scope>NUCLEOTIDE SEQUENCE [LARGE SCALE GENOMIC DNA]</scope>
    <source>
        <strain evidence="2">NIES 3700</strain>
    </source>
</reference>
<gene>
    <name evidence="1" type="ORF">TrLO_g9984</name>
</gene>
<evidence type="ECO:0000313" key="1">
    <source>
        <dbReference type="EMBL" id="GMH76932.1"/>
    </source>
</evidence>